<gene>
    <name evidence="3" type="ORF">HDU87_003721</name>
</gene>
<dbReference type="SUPFAM" id="SSF57850">
    <property type="entry name" value="RING/U-box"/>
    <property type="match status" value="1"/>
</dbReference>
<sequence>MVSSCGERRHMRRELAKIFATMIIHGDDLTRKSTVDRPADAKVFAFHRSFKGPVASSLAASCSGNYLQDHSLKFEHNAFDTILVMDAQIVPGMWDTDFTETKLRQIVSKRNDECIACQEVIPKERQVFCRKCYYPLCKPCIGKIGVGGPDGMVYNCPTCRAKMLVVCDME</sequence>
<reference evidence="3" key="1">
    <citation type="submission" date="2020-05" db="EMBL/GenBank/DDBJ databases">
        <title>Phylogenomic resolution of chytrid fungi.</title>
        <authorList>
            <person name="Stajich J.E."/>
            <person name="Amses K."/>
            <person name="Simmons R."/>
            <person name="Seto K."/>
            <person name="Myers J."/>
            <person name="Bonds A."/>
            <person name="Quandt C.A."/>
            <person name="Barry K."/>
            <person name="Liu P."/>
            <person name="Grigoriev I."/>
            <person name="Longcore J.E."/>
            <person name="James T.Y."/>
        </authorList>
    </citation>
    <scope>NUCLEOTIDE SEQUENCE</scope>
    <source>
        <strain evidence="3">JEL0379</strain>
    </source>
</reference>
<dbReference type="AlphaFoldDB" id="A0AAD5TLN8"/>
<dbReference type="GO" id="GO:0008270">
    <property type="term" value="F:zinc ion binding"/>
    <property type="evidence" value="ECO:0007669"/>
    <property type="project" value="UniProtKB-KW"/>
</dbReference>
<dbReference type="Proteomes" id="UP001212152">
    <property type="component" value="Unassembled WGS sequence"/>
</dbReference>
<keyword evidence="1" id="KW-0862">Zinc</keyword>
<name>A0AAD5TLN8_9FUNG</name>
<organism evidence="3 4">
    <name type="scientific">Geranomyces variabilis</name>
    <dbReference type="NCBI Taxonomy" id="109894"/>
    <lineage>
        <taxon>Eukaryota</taxon>
        <taxon>Fungi</taxon>
        <taxon>Fungi incertae sedis</taxon>
        <taxon>Chytridiomycota</taxon>
        <taxon>Chytridiomycota incertae sedis</taxon>
        <taxon>Chytridiomycetes</taxon>
        <taxon>Spizellomycetales</taxon>
        <taxon>Powellomycetaceae</taxon>
        <taxon>Geranomyces</taxon>
    </lineage>
</organism>
<evidence type="ECO:0000313" key="4">
    <source>
        <dbReference type="Proteomes" id="UP001212152"/>
    </source>
</evidence>
<dbReference type="EMBL" id="JADGJQ010000028">
    <property type="protein sequence ID" value="KAJ3178169.1"/>
    <property type="molecule type" value="Genomic_DNA"/>
</dbReference>
<keyword evidence="1" id="KW-0863">Zinc-finger</keyword>
<evidence type="ECO:0000313" key="3">
    <source>
        <dbReference type="EMBL" id="KAJ3178169.1"/>
    </source>
</evidence>
<dbReference type="PROSITE" id="PS50089">
    <property type="entry name" value="ZF_RING_2"/>
    <property type="match status" value="1"/>
</dbReference>
<protein>
    <recommendedName>
        <fullName evidence="2">RING-type domain-containing protein</fullName>
    </recommendedName>
</protein>
<evidence type="ECO:0000259" key="2">
    <source>
        <dbReference type="PROSITE" id="PS50089"/>
    </source>
</evidence>
<evidence type="ECO:0000256" key="1">
    <source>
        <dbReference type="PROSITE-ProRule" id="PRU00175"/>
    </source>
</evidence>
<accession>A0AAD5TLN8</accession>
<dbReference type="InterPro" id="IPR001841">
    <property type="entry name" value="Znf_RING"/>
</dbReference>
<proteinExistence type="predicted"/>
<feature type="domain" description="RING-type" evidence="2">
    <location>
        <begin position="114"/>
        <end position="160"/>
    </location>
</feature>
<keyword evidence="1" id="KW-0479">Metal-binding</keyword>
<comment type="caution">
    <text evidence="3">The sequence shown here is derived from an EMBL/GenBank/DDBJ whole genome shotgun (WGS) entry which is preliminary data.</text>
</comment>
<keyword evidence="4" id="KW-1185">Reference proteome</keyword>